<dbReference type="KEGG" id="spiu:SPICUR_08020"/>
<dbReference type="Pfam" id="PF00149">
    <property type="entry name" value="Metallophos"/>
    <property type="match status" value="1"/>
</dbReference>
<dbReference type="NCBIfam" id="NF001204">
    <property type="entry name" value="PRK00166.1"/>
    <property type="match status" value="1"/>
</dbReference>
<evidence type="ECO:0000256" key="3">
    <source>
        <dbReference type="ARBA" id="ARBA00012506"/>
    </source>
</evidence>
<dbReference type="PANTHER" id="PTHR40942">
    <property type="match status" value="1"/>
</dbReference>
<evidence type="ECO:0000256" key="8">
    <source>
        <dbReference type="ARBA" id="ARBA00049417"/>
    </source>
</evidence>
<dbReference type="PATRIC" id="fig|1335757.3.peg.1569"/>
<dbReference type="EMBL" id="CP005990">
    <property type="protein sequence ID" value="AGY92560.1"/>
    <property type="molecule type" value="Genomic_DNA"/>
</dbReference>
<dbReference type="STRING" id="1335757.SPICUR_08020"/>
<dbReference type="eggNOG" id="COG0639">
    <property type="taxonomic scope" value="Bacteria"/>
</dbReference>
<dbReference type="AlphaFoldDB" id="U5T522"/>
<evidence type="ECO:0000256" key="7">
    <source>
        <dbReference type="ARBA" id="ARBA00033210"/>
    </source>
</evidence>
<evidence type="ECO:0000256" key="4">
    <source>
        <dbReference type="ARBA" id="ARBA00022801"/>
    </source>
</evidence>
<dbReference type="PANTHER" id="PTHR40942:SF4">
    <property type="entry name" value="CYTOCHROME C5"/>
    <property type="match status" value="1"/>
</dbReference>
<dbReference type="InterPro" id="IPR004843">
    <property type="entry name" value="Calcineurin-like_PHP"/>
</dbReference>
<keyword evidence="4" id="KW-0378">Hydrolase</keyword>
<reference evidence="10 11" key="1">
    <citation type="journal article" date="2013" name="BMC Genomics">
        <title>Genomes of "Spiribacter", a streamlined, successful halophilic bacterium.</title>
        <authorList>
            <person name="Lopez-Perez M."/>
            <person name="Ghai R."/>
            <person name="Leon M.J."/>
            <person name="Rodriguez-Olmos A."/>
            <person name="Copa-Patino J.L."/>
            <person name="Soliveri J."/>
            <person name="Sanchez-Porro C."/>
            <person name="Ventosa A."/>
            <person name="Rodriguez-Valera F."/>
        </authorList>
    </citation>
    <scope>NUCLEOTIDE SEQUENCE [LARGE SCALE GENOMIC DNA]</scope>
    <source>
        <strain evidence="10 11">UAH-SP71</strain>
    </source>
</reference>
<dbReference type="OrthoDB" id="9807890at2"/>
<dbReference type="EC" id="3.6.1.41" evidence="3"/>
<evidence type="ECO:0000256" key="2">
    <source>
        <dbReference type="ARBA" id="ARBA00005419"/>
    </source>
</evidence>
<evidence type="ECO:0000313" key="11">
    <source>
        <dbReference type="Proteomes" id="UP000017640"/>
    </source>
</evidence>
<name>U5T522_9GAMM</name>
<dbReference type="CDD" id="cd07422">
    <property type="entry name" value="MPP_ApaH"/>
    <property type="match status" value="1"/>
</dbReference>
<protein>
    <recommendedName>
        <fullName evidence="3">bis(5'-nucleosyl)-tetraphosphatase (symmetrical)</fullName>
        <ecNumber evidence="3">3.6.1.41</ecNumber>
    </recommendedName>
    <alternativeName>
        <fullName evidence="6">Ap4A hydrolase</fullName>
    </alternativeName>
    <alternativeName>
        <fullName evidence="5">Diadenosine 5',5'''-P1,P4-tetraphosphate pyrophosphohydrolase</fullName>
    </alternativeName>
    <alternativeName>
        <fullName evidence="7">Diadenosine tetraphosphatase</fullName>
    </alternativeName>
</protein>
<dbReference type="NCBIfam" id="TIGR00668">
    <property type="entry name" value="apaH"/>
    <property type="match status" value="1"/>
</dbReference>
<accession>U5T522</accession>
<evidence type="ECO:0000256" key="5">
    <source>
        <dbReference type="ARBA" id="ARBA00031248"/>
    </source>
</evidence>
<dbReference type="PIRSF" id="PIRSF000903">
    <property type="entry name" value="B5n-ttraPtase_sm"/>
    <property type="match status" value="1"/>
</dbReference>
<evidence type="ECO:0000256" key="1">
    <source>
        <dbReference type="ARBA" id="ARBA00003413"/>
    </source>
</evidence>
<dbReference type="SUPFAM" id="SSF56300">
    <property type="entry name" value="Metallo-dependent phosphatases"/>
    <property type="match status" value="1"/>
</dbReference>
<gene>
    <name evidence="10" type="ORF">SPICUR_08020</name>
</gene>
<sequence length="278" mass="30412">MADYAIGDIHACFEAFQALLARLEFDPARDRLWLTGDLIGRGPQPVETLRAVRALGAAAHTVLGNHDIHCIAVASGEGRQRAGDRLTPLLEAGDRDRLIDWLRHQPLLIDPPDLPYTLTHAGIAPRWDLPTAAQCAAEAEAALQGPDPAALMANLYGNEPSRWSDDLTGWDRLRFIINAFTRMRFCDADGRLDFSVNGPPETAPDGLYPWYEAPDRRIGPDTTTVISGHWSRLGCRQGPGYLTLDTGCLWGGQLTAVRLDTTPAVFTQLDCPTQKPPG</sequence>
<dbReference type="Proteomes" id="UP000017640">
    <property type="component" value="Chromosome"/>
</dbReference>
<evidence type="ECO:0000256" key="6">
    <source>
        <dbReference type="ARBA" id="ARBA00032248"/>
    </source>
</evidence>
<dbReference type="RefSeq" id="WP_023367835.1">
    <property type="nucleotide sequence ID" value="NC_022664.1"/>
</dbReference>
<dbReference type="GO" id="GO:0008803">
    <property type="term" value="F:bis(5'-nucleosyl)-tetraphosphatase (symmetrical) activity"/>
    <property type="evidence" value="ECO:0007669"/>
    <property type="project" value="UniProtKB-EC"/>
</dbReference>
<dbReference type="HOGENOM" id="CLU_056184_2_0_6"/>
<comment type="function">
    <text evidence="1">Hydrolyzes diadenosine 5',5'''-P1,P4-tetraphosphate to yield ADP.</text>
</comment>
<evidence type="ECO:0000313" key="10">
    <source>
        <dbReference type="EMBL" id="AGY92560.1"/>
    </source>
</evidence>
<evidence type="ECO:0000259" key="9">
    <source>
        <dbReference type="Pfam" id="PF00149"/>
    </source>
</evidence>
<comment type="catalytic activity">
    <reaction evidence="8">
        <text>P(1),P(4)-bis(5'-adenosyl) tetraphosphate + H2O = 2 ADP + 2 H(+)</text>
        <dbReference type="Rhea" id="RHEA:24252"/>
        <dbReference type="ChEBI" id="CHEBI:15377"/>
        <dbReference type="ChEBI" id="CHEBI:15378"/>
        <dbReference type="ChEBI" id="CHEBI:58141"/>
        <dbReference type="ChEBI" id="CHEBI:456216"/>
        <dbReference type="EC" id="3.6.1.41"/>
    </reaction>
</comment>
<feature type="domain" description="Calcineurin-like phosphoesterase" evidence="9">
    <location>
        <begin position="5"/>
        <end position="122"/>
    </location>
</feature>
<dbReference type="InterPro" id="IPR004617">
    <property type="entry name" value="ApaH"/>
</dbReference>
<organism evidence="10 11">
    <name type="scientific">Spiribacter curvatus</name>
    <dbReference type="NCBI Taxonomy" id="1335757"/>
    <lineage>
        <taxon>Bacteria</taxon>
        <taxon>Pseudomonadati</taxon>
        <taxon>Pseudomonadota</taxon>
        <taxon>Gammaproteobacteria</taxon>
        <taxon>Chromatiales</taxon>
        <taxon>Ectothiorhodospiraceae</taxon>
        <taxon>Spiribacter</taxon>
    </lineage>
</organism>
<dbReference type="InterPro" id="IPR029052">
    <property type="entry name" value="Metallo-depent_PP-like"/>
</dbReference>
<dbReference type="Gene3D" id="3.60.21.10">
    <property type="match status" value="1"/>
</dbReference>
<comment type="similarity">
    <text evidence="2">Belongs to the Ap4A hydrolase family.</text>
</comment>
<keyword evidence="11" id="KW-1185">Reference proteome</keyword>
<proteinExistence type="inferred from homology"/>